<organism evidence="1 2">
    <name type="scientific">Trachymyrmex septentrionalis</name>
    <dbReference type="NCBI Taxonomy" id="34720"/>
    <lineage>
        <taxon>Eukaryota</taxon>
        <taxon>Metazoa</taxon>
        <taxon>Ecdysozoa</taxon>
        <taxon>Arthropoda</taxon>
        <taxon>Hexapoda</taxon>
        <taxon>Insecta</taxon>
        <taxon>Pterygota</taxon>
        <taxon>Neoptera</taxon>
        <taxon>Endopterygota</taxon>
        <taxon>Hymenoptera</taxon>
        <taxon>Apocrita</taxon>
        <taxon>Aculeata</taxon>
        <taxon>Formicoidea</taxon>
        <taxon>Formicidae</taxon>
        <taxon>Myrmicinae</taxon>
        <taxon>Trachymyrmex</taxon>
    </lineage>
</organism>
<reference evidence="1 2" key="1">
    <citation type="submission" date="2016-03" db="EMBL/GenBank/DDBJ databases">
        <title>Trachymyrmex septentrionalis WGS genome.</title>
        <authorList>
            <person name="Nygaard S."/>
            <person name="Hu H."/>
            <person name="Boomsma J."/>
            <person name="Zhang G."/>
        </authorList>
    </citation>
    <scope>NUCLEOTIDE SEQUENCE [LARGE SCALE GENOMIC DNA]</scope>
    <source>
        <strain evidence="1">Tsep2-gDNA-1</strain>
        <tissue evidence="1">Whole body</tissue>
    </source>
</reference>
<dbReference type="AlphaFoldDB" id="A0A195F4F5"/>
<dbReference type="EMBL" id="KQ981836">
    <property type="protein sequence ID" value="KYN35057.1"/>
    <property type="molecule type" value="Genomic_DNA"/>
</dbReference>
<accession>A0A195F4F5</accession>
<name>A0A195F4F5_9HYME</name>
<proteinExistence type="predicted"/>
<evidence type="ECO:0000313" key="2">
    <source>
        <dbReference type="Proteomes" id="UP000078541"/>
    </source>
</evidence>
<keyword evidence="2" id="KW-1185">Reference proteome</keyword>
<gene>
    <name evidence="1" type="ORF">ALC56_10655</name>
</gene>
<feature type="non-terminal residue" evidence="1">
    <location>
        <position position="1"/>
    </location>
</feature>
<dbReference type="Proteomes" id="UP000078541">
    <property type="component" value="Unassembled WGS sequence"/>
</dbReference>
<evidence type="ECO:0000313" key="1">
    <source>
        <dbReference type="EMBL" id="KYN35057.1"/>
    </source>
</evidence>
<sequence length="68" mass="7622">YETTWSLLATDDERHSGCCERDPRSTTTFGPMDIGRALGLPVLILKPLSFQLVRAIVHPAVHDRDTMI</sequence>
<protein>
    <submittedName>
        <fullName evidence="1">Uncharacterized protein</fullName>
    </submittedName>
</protein>